<accession>A0AAD8NKN9</accession>
<keyword evidence="3" id="KW-1185">Reference proteome</keyword>
<evidence type="ECO:0000313" key="2">
    <source>
        <dbReference type="EMBL" id="KAK1419505.1"/>
    </source>
</evidence>
<evidence type="ECO:0000313" key="3">
    <source>
        <dbReference type="Proteomes" id="UP001229421"/>
    </source>
</evidence>
<comment type="caution">
    <text evidence="2">The sequence shown here is derived from an EMBL/GenBank/DDBJ whole genome shotgun (WGS) entry which is preliminary data.</text>
</comment>
<sequence>MYIMNLLLIVYQWGDKSPLRDLHRYKLIQDFLSVLTPSELALPLEERCLRNPLKFFHSKEVLRIQKSEVTFFVPRNLFSKSRRNHYGTGPPLHYQEEANSLFSKPY</sequence>
<dbReference type="EMBL" id="JAUHHV010000007">
    <property type="protein sequence ID" value="KAK1419505.1"/>
    <property type="molecule type" value="Genomic_DNA"/>
</dbReference>
<reference evidence="2" key="1">
    <citation type="journal article" date="2023" name="bioRxiv">
        <title>Improved chromosome-level genome assembly for marigold (Tagetes erecta).</title>
        <authorList>
            <person name="Jiang F."/>
            <person name="Yuan L."/>
            <person name="Wang S."/>
            <person name="Wang H."/>
            <person name="Xu D."/>
            <person name="Wang A."/>
            <person name="Fan W."/>
        </authorList>
    </citation>
    <scope>NUCLEOTIDE SEQUENCE</scope>
    <source>
        <strain evidence="2">WSJ</strain>
        <tissue evidence="2">Leaf</tissue>
    </source>
</reference>
<dbReference type="AlphaFoldDB" id="A0AAD8NKN9"/>
<name>A0AAD8NKN9_TARER</name>
<protein>
    <submittedName>
        <fullName evidence="2">Uncharacterized protein</fullName>
    </submittedName>
</protein>
<feature type="compositionally biased region" description="Polar residues" evidence="1">
    <location>
        <begin position="97"/>
        <end position="106"/>
    </location>
</feature>
<gene>
    <name evidence="2" type="ORF">QVD17_28677</name>
</gene>
<feature type="region of interest" description="Disordered" evidence="1">
    <location>
        <begin position="83"/>
        <end position="106"/>
    </location>
</feature>
<evidence type="ECO:0000256" key="1">
    <source>
        <dbReference type="SAM" id="MobiDB-lite"/>
    </source>
</evidence>
<proteinExistence type="predicted"/>
<organism evidence="2 3">
    <name type="scientific">Tagetes erecta</name>
    <name type="common">African marigold</name>
    <dbReference type="NCBI Taxonomy" id="13708"/>
    <lineage>
        <taxon>Eukaryota</taxon>
        <taxon>Viridiplantae</taxon>
        <taxon>Streptophyta</taxon>
        <taxon>Embryophyta</taxon>
        <taxon>Tracheophyta</taxon>
        <taxon>Spermatophyta</taxon>
        <taxon>Magnoliopsida</taxon>
        <taxon>eudicotyledons</taxon>
        <taxon>Gunneridae</taxon>
        <taxon>Pentapetalae</taxon>
        <taxon>asterids</taxon>
        <taxon>campanulids</taxon>
        <taxon>Asterales</taxon>
        <taxon>Asteraceae</taxon>
        <taxon>Asteroideae</taxon>
        <taxon>Heliantheae alliance</taxon>
        <taxon>Tageteae</taxon>
        <taxon>Tagetes</taxon>
    </lineage>
</organism>
<dbReference type="Proteomes" id="UP001229421">
    <property type="component" value="Unassembled WGS sequence"/>
</dbReference>